<accession>D5WPW2</accession>
<dbReference type="eggNOG" id="COG4954">
    <property type="taxonomic scope" value="Bacteria"/>
</dbReference>
<dbReference type="EMBL" id="CP002017">
    <property type="protein sequence ID" value="ADG06371.1"/>
    <property type="molecule type" value="Genomic_DNA"/>
</dbReference>
<dbReference type="Gene3D" id="3.40.1490.10">
    <property type="entry name" value="Bit1"/>
    <property type="match status" value="1"/>
</dbReference>
<dbReference type="InterPro" id="IPR017021">
    <property type="entry name" value="UCP033763"/>
</dbReference>
<dbReference type="Pfam" id="PF09391">
    <property type="entry name" value="DUF2000"/>
    <property type="match status" value="1"/>
</dbReference>
<dbReference type="PIRSF" id="PIRSF033736">
    <property type="entry name" value="UCP033763"/>
    <property type="match status" value="1"/>
</dbReference>
<evidence type="ECO:0008006" key="3">
    <source>
        <dbReference type="Google" id="ProtNLM"/>
    </source>
</evidence>
<dbReference type="SUPFAM" id="SSF102462">
    <property type="entry name" value="Peptidyl-tRNA hydrolase II"/>
    <property type="match status" value="1"/>
</dbReference>
<dbReference type="RefSeq" id="WP_013075658.1">
    <property type="nucleotide sequence ID" value="NC_014098.1"/>
</dbReference>
<protein>
    <recommendedName>
        <fullName evidence="3">DUF2000 domain-containing protein</fullName>
    </recommendedName>
</protein>
<dbReference type="InterPro" id="IPR018988">
    <property type="entry name" value="DUF2000"/>
</dbReference>
<keyword evidence="2" id="KW-1185">Reference proteome</keyword>
<dbReference type="KEGG" id="bts:Btus_1665"/>
<evidence type="ECO:0000313" key="2">
    <source>
        <dbReference type="Proteomes" id="UP000002368"/>
    </source>
</evidence>
<organism evidence="1 2">
    <name type="scientific">Kyrpidia tusciae (strain DSM 2912 / NBRC 15312 / T2)</name>
    <name type="common">Bacillus tusciae</name>
    <dbReference type="NCBI Taxonomy" id="562970"/>
    <lineage>
        <taxon>Bacteria</taxon>
        <taxon>Bacillati</taxon>
        <taxon>Bacillota</taxon>
        <taxon>Bacilli</taxon>
        <taxon>Bacillales</taxon>
        <taxon>Alicyclobacillaceae</taxon>
        <taxon>Kyrpidia</taxon>
    </lineage>
</organism>
<reference evidence="1 2" key="1">
    <citation type="journal article" date="2011" name="Stand. Genomic Sci.">
        <title>Complete genome sequence of the thermophilic, hydrogen-oxidizing Bacillus tusciae type strain (T2) and reclassification in the new genus, Kyrpidia gen. nov. as Kyrpidia tusciae comb. nov. and emendation of the family Alicyclobacillaceae da Costa and Rainey, 2010.</title>
        <authorList>
            <person name="Klenk H.P."/>
            <person name="Lapidus A."/>
            <person name="Chertkov O."/>
            <person name="Copeland A."/>
            <person name="Del Rio T.G."/>
            <person name="Nolan M."/>
            <person name="Lucas S."/>
            <person name="Chen F."/>
            <person name="Tice H."/>
            <person name="Cheng J.F."/>
            <person name="Han C."/>
            <person name="Bruce D."/>
            <person name="Goodwin L."/>
            <person name="Pitluck S."/>
            <person name="Pati A."/>
            <person name="Ivanova N."/>
            <person name="Mavromatis K."/>
            <person name="Daum C."/>
            <person name="Chen A."/>
            <person name="Palaniappan K."/>
            <person name="Chang Y.J."/>
            <person name="Land M."/>
            <person name="Hauser L."/>
            <person name="Jeffries C.D."/>
            <person name="Detter J.C."/>
            <person name="Rohde M."/>
            <person name="Abt B."/>
            <person name="Pukall R."/>
            <person name="Goker M."/>
            <person name="Bristow J."/>
            <person name="Markowitz V."/>
            <person name="Hugenholtz P."/>
            <person name="Eisen J.A."/>
        </authorList>
    </citation>
    <scope>NUCLEOTIDE SEQUENCE [LARGE SCALE GENOMIC DNA]</scope>
    <source>
        <strain evidence="1 2">DSM 2912</strain>
    </source>
</reference>
<sequence>MDISSFKCVMVIDGELSAGLIANTAAVLGLTLGRSIEGIIGPDVLDKSGNLHVGITTMPIPILRGTKSSLKTLMEKILSDRDKDLFVVDFSDAAQTTTDYESYTRKIASHNSDDLGYLGIALFGDKRKVNRLTGSLPLLR</sequence>
<dbReference type="OrthoDB" id="1045582at2"/>
<evidence type="ECO:0000313" key="1">
    <source>
        <dbReference type="EMBL" id="ADG06371.1"/>
    </source>
</evidence>
<name>D5WPW2_KYRT2</name>
<dbReference type="Proteomes" id="UP000002368">
    <property type="component" value="Chromosome"/>
</dbReference>
<dbReference type="HOGENOM" id="CLU_121942_2_0_9"/>
<proteinExistence type="predicted"/>
<dbReference type="InterPro" id="IPR023476">
    <property type="entry name" value="Pep_tRNA_hydro_II_dom_sf"/>
</dbReference>
<dbReference type="STRING" id="562970.Btus_1665"/>
<gene>
    <name evidence="1" type="ordered locus">Btus_1665</name>
</gene>
<dbReference type="AlphaFoldDB" id="D5WPW2"/>